<evidence type="ECO:0000313" key="5">
    <source>
        <dbReference type="Proteomes" id="UP000032233"/>
    </source>
</evidence>
<gene>
    <name evidence="4" type="ORF">X474_25535</name>
</gene>
<protein>
    <submittedName>
        <fullName evidence="4">Histidine kinase</fullName>
    </submittedName>
</protein>
<dbReference type="CDD" id="cd00077">
    <property type="entry name" value="HDc"/>
    <property type="match status" value="1"/>
</dbReference>
<dbReference type="OrthoDB" id="9769359at2"/>
<dbReference type="PANTHER" id="PTHR45228">
    <property type="entry name" value="CYCLIC DI-GMP PHOSPHODIESTERASE TM_0186-RELATED"/>
    <property type="match status" value="1"/>
</dbReference>
<feature type="domain" description="HD-GYP" evidence="3">
    <location>
        <begin position="138"/>
        <end position="330"/>
    </location>
</feature>
<feature type="modified residue" description="4-aspartylphosphate" evidence="1">
    <location>
        <position position="54"/>
    </location>
</feature>
<dbReference type="SMART" id="SM00448">
    <property type="entry name" value="REC"/>
    <property type="match status" value="1"/>
</dbReference>
<dbReference type="InterPro" id="IPR037522">
    <property type="entry name" value="HD_GYP_dom"/>
</dbReference>
<sequence>MANNKVLLVDDEEQILLSFQRRLKKQFNLDIATSGKQGLEKLDSEGPYAVVVSDYRMPEMDGVHFLKTVKQNHPDVVRIMLTGFADIHTATKAVNQGQVFRFLTKPCPPRDMAEALEQSIRYHNFIISEREVIDLKRWRKSLEQMVAALARLVESRDAYTAGHQQRVALLSVAIGRAMGLEEQTIDTVRLAATIHDIGKVYVPLEFLTKPGSLSPLELDVIHTHPQVGYEILKPIEFESPISRIVLEHHERLDGSGYPQGLIGSEILVESKIITVADVVEAMCSHRPYRPSRGVNKALGEIEQKKGVCYDPEIVDICLELFRKNNFNFQI</sequence>
<dbReference type="GO" id="GO:0016301">
    <property type="term" value="F:kinase activity"/>
    <property type="evidence" value="ECO:0007669"/>
    <property type="project" value="UniProtKB-KW"/>
</dbReference>
<dbReference type="SMART" id="SM00471">
    <property type="entry name" value="HDc"/>
    <property type="match status" value="1"/>
</dbReference>
<dbReference type="InterPro" id="IPR006675">
    <property type="entry name" value="HDIG_dom"/>
</dbReference>
<keyword evidence="1" id="KW-0597">Phosphoprotein</keyword>
<dbReference type="PATRIC" id="fig|1429043.3.peg.5396"/>
<dbReference type="InParanoid" id="A0A0D2HKD3"/>
<dbReference type="InterPro" id="IPR003607">
    <property type="entry name" value="HD/PDEase_dom"/>
</dbReference>
<keyword evidence="5" id="KW-1185">Reference proteome</keyword>
<dbReference type="Gene3D" id="3.40.50.2300">
    <property type="match status" value="1"/>
</dbReference>
<comment type="caution">
    <text evidence="4">The sequence shown here is derived from an EMBL/GenBank/DDBJ whole genome shotgun (WGS) entry which is preliminary data.</text>
</comment>
<dbReference type="STRING" id="1429043.X474_25535"/>
<reference evidence="4 5" key="1">
    <citation type="submission" date="2013-11" db="EMBL/GenBank/DDBJ databases">
        <title>Metagenomic analysis of a methanogenic consortium involved in long chain n-alkane degradation.</title>
        <authorList>
            <person name="Davidova I.A."/>
            <person name="Callaghan A.V."/>
            <person name="Wawrik B."/>
            <person name="Pruitt S."/>
            <person name="Marks C."/>
            <person name="Duncan K.E."/>
            <person name="Suflita J.M."/>
        </authorList>
    </citation>
    <scope>NUCLEOTIDE SEQUENCE [LARGE SCALE GENOMIC DNA]</scope>
    <source>
        <strain evidence="4 5">SPR</strain>
    </source>
</reference>
<keyword evidence="4" id="KW-0808">Transferase</keyword>
<dbReference type="GO" id="GO:0000160">
    <property type="term" value="P:phosphorelay signal transduction system"/>
    <property type="evidence" value="ECO:0007669"/>
    <property type="project" value="InterPro"/>
</dbReference>
<accession>A0A0D2HKD3</accession>
<dbReference type="PANTHER" id="PTHR45228:SF8">
    <property type="entry name" value="TWO-COMPONENT RESPONSE REGULATOR-RELATED"/>
    <property type="match status" value="1"/>
</dbReference>
<dbReference type="PROSITE" id="PS51832">
    <property type="entry name" value="HD_GYP"/>
    <property type="match status" value="1"/>
</dbReference>
<dbReference type="InterPro" id="IPR001789">
    <property type="entry name" value="Sig_transdc_resp-reg_receiver"/>
</dbReference>
<keyword evidence="4" id="KW-0418">Kinase</keyword>
<dbReference type="Pfam" id="PF00072">
    <property type="entry name" value="Response_reg"/>
    <property type="match status" value="1"/>
</dbReference>
<organism evidence="4 5">
    <name type="scientific">Dethiosulfatarculus sandiegensis</name>
    <dbReference type="NCBI Taxonomy" id="1429043"/>
    <lineage>
        <taxon>Bacteria</taxon>
        <taxon>Pseudomonadati</taxon>
        <taxon>Thermodesulfobacteriota</taxon>
        <taxon>Desulfarculia</taxon>
        <taxon>Desulfarculales</taxon>
        <taxon>Desulfarculaceae</taxon>
        <taxon>Dethiosulfatarculus</taxon>
    </lineage>
</organism>
<dbReference type="CDD" id="cd17569">
    <property type="entry name" value="REC_HupR-like"/>
    <property type="match status" value="1"/>
</dbReference>
<feature type="domain" description="Response regulatory" evidence="2">
    <location>
        <begin position="5"/>
        <end position="120"/>
    </location>
</feature>
<name>A0A0D2HKD3_9BACT</name>
<dbReference type="Proteomes" id="UP000032233">
    <property type="component" value="Unassembled WGS sequence"/>
</dbReference>
<dbReference type="InterPro" id="IPR011006">
    <property type="entry name" value="CheY-like_superfamily"/>
</dbReference>
<dbReference type="PROSITE" id="PS50110">
    <property type="entry name" value="RESPONSE_REGULATORY"/>
    <property type="match status" value="1"/>
</dbReference>
<dbReference type="EMBL" id="AZAC01000067">
    <property type="protein sequence ID" value="KIX11093.1"/>
    <property type="molecule type" value="Genomic_DNA"/>
</dbReference>
<evidence type="ECO:0000259" key="3">
    <source>
        <dbReference type="PROSITE" id="PS51832"/>
    </source>
</evidence>
<dbReference type="NCBIfam" id="TIGR00277">
    <property type="entry name" value="HDIG"/>
    <property type="match status" value="1"/>
</dbReference>
<evidence type="ECO:0000313" key="4">
    <source>
        <dbReference type="EMBL" id="KIX11093.1"/>
    </source>
</evidence>
<evidence type="ECO:0000256" key="1">
    <source>
        <dbReference type="PROSITE-ProRule" id="PRU00169"/>
    </source>
</evidence>
<dbReference type="SUPFAM" id="SSF52172">
    <property type="entry name" value="CheY-like"/>
    <property type="match status" value="1"/>
</dbReference>
<dbReference type="Pfam" id="PF13487">
    <property type="entry name" value="HD_5"/>
    <property type="match status" value="1"/>
</dbReference>
<dbReference type="InterPro" id="IPR052020">
    <property type="entry name" value="Cyclic_di-GMP/3'3'-cGAMP_PDE"/>
</dbReference>
<evidence type="ECO:0000259" key="2">
    <source>
        <dbReference type="PROSITE" id="PS50110"/>
    </source>
</evidence>
<dbReference type="Gene3D" id="1.10.3210.10">
    <property type="entry name" value="Hypothetical protein af1432"/>
    <property type="match status" value="1"/>
</dbReference>
<dbReference type="RefSeq" id="WP_044352323.1">
    <property type="nucleotide sequence ID" value="NZ_AZAC01000067.1"/>
</dbReference>
<dbReference type="SUPFAM" id="SSF109604">
    <property type="entry name" value="HD-domain/PDEase-like"/>
    <property type="match status" value="1"/>
</dbReference>
<proteinExistence type="predicted"/>
<dbReference type="AlphaFoldDB" id="A0A0D2HKD3"/>